<feature type="chain" id="PRO_5045064786" evidence="1">
    <location>
        <begin position="28"/>
        <end position="271"/>
    </location>
</feature>
<evidence type="ECO:0000256" key="1">
    <source>
        <dbReference type="SAM" id="SignalP"/>
    </source>
</evidence>
<proteinExistence type="predicted"/>
<gene>
    <name evidence="3" type="ORF">ACFSSA_05740</name>
</gene>
<reference evidence="4" key="1">
    <citation type="journal article" date="2019" name="Int. J. Syst. Evol. Microbiol.">
        <title>The Global Catalogue of Microorganisms (GCM) 10K type strain sequencing project: providing services to taxonomists for standard genome sequencing and annotation.</title>
        <authorList>
            <consortium name="The Broad Institute Genomics Platform"/>
            <consortium name="The Broad Institute Genome Sequencing Center for Infectious Disease"/>
            <person name="Wu L."/>
            <person name="Ma J."/>
        </authorList>
    </citation>
    <scope>NUCLEOTIDE SEQUENCE [LARGE SCALE GENOMIC DNA]</scope>
    <source>
        <strain evidence="4">CGMCC 4.7106</strain>
    </source>
</reference>
<dbReference type="Proteomes" id="UP001597375">
    <property type="component" value="Unassembled WGS sequence"/>
</dbReference>
<dbReference type="InterPro" id="IPR013424">
    <property type="entry name" value="Ice-binding_C"/>
</dbReference>
<evidence type="ECO:0000259" key="2">
    <source>
        <dbReference type="Pfam" id="PF07589"/>
    </source>
</evidence>
<accession>A0ABW5D5N6</accession>
<comment type="caution">
    <text evidence="3">The sequence shown here is derived from an EMBL/GenBank/DDBJ whole genome shotgun (WGS) entry which is preliminary data.</text>
</comment>
<name>A0ABW5D5N6_9BACT</name>
<feature type="domain" description="Ice-binding protein C-terminal" evidence="2">
    <location>
        <begin position="249"/>
        <end position="270"/>
    </location>
</feature>
<dbReference type="RefSeq" id="WP_386819156.1">
    <property type="nucleotide sequence ID" value="NZ_JBHUIT010000003.1"/>
</dbReference>
<evidence type="ECO:0000313" key="4">
    <source>
        <dbReference type="Proteomes" id="UP001597375"/>
    </source>
</evidence>
<organism evidence="3 4">
    <name type="scientific">Luteolibacter algae</name>
    <dbReference type="NCBI Taxonomy" id="454151"/>
    <lineage>
        <taxon>Bacteria</taxon>
        <taxon>Pseudomonadati</taxon>
        <taxon>Verrucomicrobiota</taxon>
        <taxon>Verrucomicrobiia</taxon>
        <taxon>Verrucomicrobiales</taxon>
        <taxon>Verrucomicrobiaceae</taxon>
        <taxon>Luteolibacter</taxon>
    </lineage>
</organism>
<feature type="signal peptide" evidence="1">
    <location>
        <begin position="1"/>
        <end position="27"/>
    </location>
</feature>
<protein>
    <submittedName>
        <fullName evidence="3">PEP-CTERM sorting domain-containing protein</fullName>
    </submittedName>
</protein>
<keyword evidence="1" id="KW-0732">Signal</keyword>
<sequence>MKLTKKILGTTGIISLMSFLPAGQSMAAATITATGLNFRPTSQSVPDGLYPNQGTSTQGGTNTGLLRFASGPGTGTTAPAGNNDLGSYNFVWSGLDIDGVGGTNDYINFTISVTATGGSGTVRFDGQGLGVTGGINSGLQSGETLSFTLTSVSSNVGSVTSFGFTGAGYGTSASTASGPTTATSSADINGVTVTNDLAGTTEGYRYFVKEIDFASTQTVLFNNIVHTSGTADPTGWARTFDLSFTHDVVPEPSTFALCGLGLLGFVARRRR</sequence>
<evidence type="ECO:0000313" key="3">
    <source>
        <dbReference type="EMBL" id="MFD2256167.1"/>
    </source>
</evidence>
<dbReference type="NCBIfam" id="TIGR02595">
    <property type="entry name" value="PEP_CTERM"/>
    <property type="match status" value="1"/>
</dbReference>
<keyword evidence="4" id="KW-1185">Reference proteome</keyword>
<dbReference type="Pfam" id="PF07589">
    <property type="entry name" value="PEP-CTERM"/>
    <property type="match status" value="1"/>
</dbReference>
<dbReference type="EMBL" id="JBHUIT010000003">
    <property type="protein sequence ID" value="MFD2256167.1"/>
    <property type="molecule type" value="Genomic_DNA"/>
</dbReference>